<comment type="caution">
    <text evidence="2">The sequence shown here is derived from an EMBL/GenBank/DDBJ whole genome shotgun (WGS) entry which is preliminary data.</text>
</comment>
<proteinExistence type="predicted"/>
<dbReference type="EMBL" id="JAHIBW010000004">
    <property type="protein sequence ID" value="KAG7311704.1"/>
    <property type="molecule type" value="Genomic_DNA"/>
</dbReference>
<evidence type="ECO:0000256" key="1">
    <source>
        <dbReference type="SAM" id="MobiDB-lite"/>
    </source>
</evidence>
<evidence type="ECO:0000313" key="3">
    <source>
        <dbReference type="Proteomes" id="UP000823941"/>
    </source>
</evidence>
<feature type="compositionally biased region" description="Basic and acidic residues" evidence="1">
    <location>
        <begin position="156"/>
        <end position="182"/>
    </location>
</feature>
<name>A0ABQ7R327_PLUXY</name>
<accession>A0ABQ7R327</accession>
<sequence>MARRKAARNKVIHKVTDKSEDKEGINVGDKVADKDPGKAEDNVGDLIGDIIQDKIKNKFGRKVTDKVEDKVADIVGDKVADVVGDKVADVVGDKVADVVGDKAGDKIKDKAKDKIKDKAGDKIKDKVGDKVEDKVGDKVEDKVGDKVEDKVGDKVEDKVGDKVEDKGGDKAEEKDKRVKIAGEPEDDVPAEGEPVKKTMKRFQFPPVPRWWQAKLIQYAFAHPHVRARLEKHMGSHLARLTDQGYMSELEDRIRQLNEENLNKRISSRVLDEMERLKRLILVGKTPLKECPPELFYHPVFVFWRMVNREVARASKKRAEAYLKKLKATQKIEHAFDESSEGVGEEETAEFLTDEQILKNCQDEVEAQRLVDIENGFRFNEEEYAQLKYETSEIKTLKTLSSVEDLYALADKIIGTKRLEVK</sequence>
<feature type="region of interest" description="Disordered" evidence="1">
    <location>
        <begin position="17"/>
        <end position="37"/>
    </location>
</feature>
<gene>
    <name evidence="2" type="ORF">JYU34_002758</name>
</gene>
<protein>
    <submittedName>
        <fullName evidence="2">Uncharacterized protein</fullName>
    </submittedName>
</protein>
<dbReference type="Proteomes" id="UP000823941">
    <property type="component" value="Chromosome 4"/>
</dbReference>
<organism evidence="2 3">
    <name type="scientific">Plutella xylostella</name>
    <name type="common">Diamondback moth</name>
    <name type="synonym">Plutella maculipennis</name>
    <dbReference type="NCBI Taxonomy" id="51655"/>
    <lineage>
        <taxon>Eukaryota</taxon>
        <taxon>Metazoa</taxon>
        <taxon>Ecdysozoa</taxon>
        <taxon>Arthropoda</taxon>
        <taxon>Hexapoda</taxon>
        <taxon>Insecta</taxon>
        <taxon>Pterygota</taxon>
        <taxon>Neoptera</taxon>
        <taxon>Endopterygota</taxon>
        <taxon>Lepidoptera</taxon>
        <taxon>Glossata</taxon>
        <taxon>Ditrysia</taxon>
        <taxon>Yponomeutoidea</taxon>
        <taxon>Plutellidae</taxon>
        <taxon>Plutella</taxon>
    </lineage>
</organism>
<reference evidence="2 3" key="1">
    <citation type="submission" date="2021-06" db="EMBL/GenBank/DDBJ databases">
        <title>A haploid diamondback moth (Plutella xylostella L.) genome assembly resolves 31 chromosomes and identifies a diamide resistance mutation.</title>
        <authorList>
            <person name="Ward C.M."/>
            <person name="Perry K.D."/>
            <person name="Baker G."/>
            <person name="Powis K."/>
            <person name="Heckel D.G."/>
            <person name="Baxter S.W."/>
        </authorList>
    </citation>
    <scope>NUCLEOTIDE SEQUENCE [LARGE SCALE GENOMIC DNA]</scope>
    <source>
        <strain evidence="2 3">LV</strain>
        <tissue evidence="2">Single pupa</tissue>
    </source>
</reference>
<feature type="region of interest" description="Disordered" evidence="1">
    <location>
        <begin position="156"/>
        <end position="192"/>
    </location>
</feature>
<evidence type="ECO:0000313" key="2">
    <source>
        <dbReference type="EMBL" id="KAG7311704.1"/>
    </source>
</evidence>
<keyword evidence="3" id="KW-1185">Reference proteome</keyword>